<feature type="domain" description="Gram-positive cocci surface proteins LPxTG" evidence="7">
    <location>
        <begin position="1043"/>
        <end position="1075"/>
    </location>
</feature>
<proteinExistence type="predicted"/>
<dbReference type="Gene3D" id="2.60.40.4300">
    <property type="match status" value="5"/>
</dbReference>
<feature type="compositionally biased region" description="Basic and acidic residues" evidence="6">
    <location>
        <begin position="857"/>
        <end position="866"/>
    </location>
</feature>
<keyword evidence="5" id="KW-0572">Peptidoglycan-anchor</keyword>
<dbReference type="InterPro" id="IPR009459">
    <property type="entry name" value="MucBP_dom"/>
</dbReference>
<evidence type="ECO:0000256" key="3">
    <source>
        <dbReference type="ARBA" id="ARBA00022729"/>
    </source>
</evidence>
<organism evidence="8 9">
    <name type="scientific">Streptococcus rupicaprae</name>
    <dbReference type="NCBI Taxonomy" id="759619"/>
    <lineage>
        <taxon>Bacteria</taxon>
        <taxon>Bacillati</taxon>
        <taxon>Bacillota</taxon>
        <taxon>Bacilli</taxon>
        <taxon>Lactobacillales</taxon>
        <taxon>Streptococcaceae</taxon>
        <taxon>Streptococcus</taxon>
    </lineage>
</organism>
<gene>
    <name evidence="8" type="ORF">ABID29_000314</name>
</gene>
<dbReference type="Gene3D" id="3.10.20.320">
    <property type="entry name" value="Putative peptidoglycan bound protein (lpxtg motif)"/>
    <property type="match status" value="1"/>
</dbReference>
<dbReference type="InterPro" id="IPR019931">
    <property type="entry name" value="LPXTG_anchor"/>
</dbReference>
<keyword evidence="2" id="KW-0964">Secreted</keyword>
<sequence length="1075" mass="116212">MEKRDIFKRRKNKAYKNLVSFGKYGVVLGTAFLAFSQAEVTLATELSGVSDNQDVKTPESEDSGLVPGAENLDQVQPAGAPAEAVSPAGITAEEAAAQPALIQPTTVDVKFDGADRAKNNIAEGSELNDGQIVTVKVNMDLPDSDIKAGDYLDIKLPNHLQTVPNPQTIAINDATGTKVADLILQNNRDNSGTFTGTTGKVVFTDGFKETVDKKIAFDFNVSNTSFWGHQETKDLAVTINSTGYNGPSVSLYRSLVVDFGTSTRLWQLDTPYKLYHQSEVAIVNREEPTYTTVVYKLAEDTLDYARYDVATIREKGYDLLLGTARNNRRNVNTKNNDLGITAEVDDEGTTVTLRIPNMPAGFGLNGGSIPVDLSAKAIAEQHVQWYNSTMDVYVDPVGSEPDLTRTPNRVAKGKNTYQFTGASASSANTNVVIVNHVDEKGTPLAPRETQTGLRIGTPYTTNPLTLPNYELVAKPVNSTGTVTKDATGAPITVTYVYRPTQTVSEETKTVTRTIKYVDDKGNEVAPSVEQTVIYTRTVTTNDVTGDKTYGDWTANQDLPAVTSPEVANYTPDKAVVPVLPTTPESSDVEETVIYTPTTSESTETKTVTRTIKYVDDKGNEVAPSVEQTVTYTRTVTTNDVTGEQTYGDWTANQDLPAVTSPEVANYTPDKAVVPVLPTTPESSDVEETVIYTPTTSESTETKTVTRTIKYVDDKGNEVAPSVEQTVTYTRTVTTNDVTGEQTYGDWTANQDLPAVTSPEVANYTPDKAVVPVLPTTPESSDVEETVIYTPTTSESTETKTVTRTIKYVDDKGNEVAPSVEQTVTYTRTVITNDVTGEQTYGDWTANQDLPAVTSPEVPKHTTDTKEVPALPTTPESSNVEVTVVYNPTFTTSTETKTVTRTITYVYENGDKAAETVTQTVTFTREVTTNDVTGEKTYGDWTPEQDLEQVKSPEITGYTPDKETVDKVTVSADSEDIAVVVVYKAKPIVTPETPAPKPNTPSTTPKPSPVKPADKSVEPAPVNPIMPTSKTDAPKATKAPVASLPKTGDSANASVMFGFGLLSLIGLTGLKRKKED</sequence>
<dbReference type="InterPro" id="IPR041171">
    <property type="entry name" value="SDR_Ig"/>
</dbReference>
<evidence type="ECO:0000256" key="4">
    <source>
        <dbReference type="ARBA" id="ARBA00022737"/>
    </source>
</evidence>
<dbReference type="PROSITE" id="PS50847">
    <property type="entry name" value="GRAM_POS_ANCHORING"/>
    <property type="match status" value="1"/>
</dbReference>
<evidence type="ECO:0000313" key="8">
    <source>
        <dbReference type="EMBL" id="MET3557205.1"/>
    </source>
</evidence>
<dbReference type="InterPro" id="IPR041495">
    <property type="entry name" value="Mub_B2"/>
</dbReference>
<name>A0ABV2FF63_9STRE</name>
<evidence type="ECO:0000256" key="5">
    <source>
        <dbReference type="ARBA" id="ARBA00023088"/>
    </source>
</evidence>
<dbReference type="Pfam" id="PF17966">
    <property type="entry name" value="Muc_B2"/>
    <property type="match status" value="5"/>
</dbReference>
<evidence type="ECO:0000256" key="6">
    <source>
        <dbReference type="SAM" id="MobiDB-lite"/>
    </source>
</evidence>
<evidence type="ECO:0000256" key="1">
    <source>
        <dbReference type="ARBA" id="ARBA00022512"/>
    </source>
</evidence>
<dbReference type="Pfam" id="PF17961">
    <property type="entry name" value="Big_8"/>
    <property type="match status" value="1"/>
</dbReference>
<feature type="region of interest" description="Disordered" evidence="6">
    <location>
        <begin position="989"/>
        <end position="1048"/>
    </location>
</feature>
<dbReference type="NCBIfam" id="TIGR01167">
    <property type="entry name" value="LPXTG_anchor"/>
    <property type="match status" value="1"/>
</dbReference>
<accession>A0ABV2FF63</accession>
<dbReference type="Proteomes" id="UP001549122">
    <property type="component" value="Unassembled WGS sequence"/>
</dbReference>
<dbReference type="RefSeq" id="WP_354363915.1">
    <property type="nucleotide sequence ID" value="NZ_JBEPLO010000002.1"/>
</dbReference>
<dbReference type="Pfam" id="PF06458">
    <property type="entry name" value="MucBP"/>
    <property type="match status" value="1"/>
</dbReference>
<evidence type="ECO:0000259" key="7">
    <source>
        <dbReference type="PROSITE" id="PS50847"/>
    </source>
</evidence>
<keyword evidence="9" id="KW-1185">Reference proteome</keyword>
<evidence type="ECO:0000256" key="2">
    <source>
        <dbReference type="ARBA" id="ARBA00022525"/>
    </source>
</evidence>
<dbReference type="EMBL" id="JBEPLO010000002">
    <property type="protein sequence ID" value="MET3557205.1"/>
    <property type="molecule type" value="Genomic_DNA"/>
</dbReference>
<keyword evidence="3" id="KW-0732">Signal</keyword>
<keyword evidence="4" id="KW-0677">Repeat</keyword>
<evidence type="ECO:0000313" key="9">
    <source>
        <dbReference type="Proteomes" id="UP001549122"/>
    </source>
</evidence>
<comment type="caution">
    <text evidence="8">The sequence shown here is derived from an EMBL/GenBank/DDBJ whole genome shotgun (WGS) entry which is preliminary data.</text>
</comment>
<protein>
    <submittedName>
        <fullName evidence="8">LPXTG-motif cell wall-anchored protein</fullName>
    </submittedName>
</protein>
<reference evidence="8 9" key="1">
    <citation type="submission" date="2024-06" db="EMBL/GenBank/DDBJ databases">
        <title>Genomic Encyclopedia of Type Strains, Phase IV (KMG-IV): sequencing the most valuable type-strain genomes for metagenomic binning, comparative biology and taxonomic classification.</title>
        <authorList>
            <person name="Goeker M."/>
        </authorList>
    </citation>
    <scope>NUCLEOTIDE SEQUENCE [LARGE SCALE GENOMIC DNA]</scope>
    <source>
        <strain evidence="8 9">DSM 28303</strain>
    </source>
</reference>
<feature type="compositionally biased region" description="Pro residues" evidence="6">
    <location>
        <begin position="992"/>
        <end position="1009"/>
    </location>
</feature>
<feature type="region of interest" description="Disordered" evidence="6">
    <location>
        <begin position="51"/>
        <end position="72"/>
    </location>
</feature>
<feature type="region of interest" description="Disordered" evidence="6">
    <location>
        <begin position="848"/>
        <end position="874"/>
    </location>
</feature>
<dbReference type="SUPFAM" id="SSF49401">
    <property type="entry name" value="Bacterial adhesins"/>
    <property type="match status" value="1"/>
</dbReference>
<dbReference type="InterPro" id="IPR008966">
    <property type="entry name" value="Adhesion_dom_sf"/>
</dbReference>
<keyword evidence="1" id="KW-0134">Cell wall</keyword>